<dbReference type="Proteomes" id="UP000005273">
    <property type="component" value="Unassembled WGS sequence"/>
</dbReference>
<dbReference type="EMBL" id="ACJX03000001">
    <property type="protein sequence ID" value="KRT36019.1"/>
    <property type="molecule type" value="Genomic_DNA"/>
</dbReference>
<dbReference type="GO" id="GO:0005524">
    <property type="term" value="F:ATP binding"/>
    <property type="evidence" value="ECO:0007669"/>
    <property type="project" value="InterPro"/>
</dbReference>
<comment type="function">
    <text evidence="5">Bifunctional serine/threonine kinase and phosphorylase involved in the regulation of the pyruvate, phosphate dikinase (PPDK) by catalyzing its phosphorylation/dephosphorylation.</text>
</comment>
<dbReference type="EC" id="2.7.11.32" evidence="5"/>
<comment type="catalytic activity">
    <reaction evidence="5">
        <text>N(tele)-phospho-L-histidyl/O-phospho-L-threonyl-[pyruvate, phosphate dikinase] + phosphate + H(+) = N(tele)-phospho-L-histidyl/L-threonyl-[pyruvate, phosphate dikinase] + diphosphate</text>
        <dbReference type="Rhea" id="RHEA:43696"/>
        <dbReference type="Rhea" id="RHEA-COMP:10650"/>
        <dbReference type="Rhea" id="RHEA-COMP:10651"/>
        <dbReference type="ChEBI" id="CHEBI:15378"/>
        <dbReference type="ChEBI" id="CHEBI:30013"/>
        <dbReference type="ChEBI" id="CHEBI:33019"/>
        <dbReference type="ChEBI" id="CHEBI:43474"/>
        <dbReference type="ChEBI" id="CHEBI:61977"/>
        <dbReference type="ChEBI" id="CHEBI:83586"/>
        <dbReference type="EC" id="2.7.4.27"/>
    </reaction>
</comment>
<comment type="similarity">
    <text evidence="5">Belongs to the pyruvate, phosphate/water dikinase regulatory protein family. PDRP subfamily.</text>
</comment>
<dbReference type="STRING" id="592015.HMPREF1705_03284"/>
<dbReference type="OrthoDB" id="9782201at2"/>
<dbReference type="PANTHER" id="PTHR31756">
    <property type="entry name" value="PYRUVATE, PHOSPHATE DIKINASE REGULATORY PROTEIN 1, CHLOROPLASTIC"/>
    <property type="match status" value="1"/>
</dbReference>
<dbReference type="eggNOG" id="COG1806">
    <property type="taxonomic scope" value="Bacteria"/>
</dbReference>
<dbReference type="GO" id="GO:0004674">
    <property type="term" value="F:protein serine/threonine kinase activity"/>
    <property type="evidence" value="ECO:0007669"/>
    <property type="project" value="UniProtKB-UniRule"/>
</dbReference>
<evidence type="ECO:0000256" key="5">
    <source>
        <dbReference type="HAMAP-Rule" id="MF_00921"/>
    </source>
</evidence>
<dbReference type="EC" id="2.7.4.27" evidence="5"/>
<dbReference type="InterPro" id="IPR005177">
    <property type="entry name" value="Kinase-pyrophosphorylase"/>
</dbReference>
<dbReference type="AlphaFoldDB" id="A0A0T5XCD9"/>
<dbReference type="NCBIfam" id="NF003742">
    <property type="entry name" value="PRK05339.1"/>
    <property type="match status" value="1"/>
</dbReference>
<evidence type="ECO:0000256" key="2">
    <source>
        <dbReference type="ARBA" id="ARBA00022679"/>
    </source>
</evidence>
<dbReference type="HAMAP" id="MF_00921">
    <property type="entry name" value="PDRP"/>
    <property type="match status" value="1"/>
</dbReference>
<dbReference type="InterPro" id="IPR026565">
    <property type="entry name" value="PPDK_reg"/>
</dbReference>
<dbReference type="GO" id="GO:0016776">
    <property type="term" value="F:phosphotransferase activity, phosphate group as acceptor"/>
    <property type="evidence" value="ECO:0007669"/>
    <property type="project" value="UniProtKB-UniRule"/>
</dbReference>
<evidence type="ECO:0000256" key="3">
    <source>
        <dbReference type="ARBA" id="ARBA00022741"/>
    </source>
</evidence>
<name>A0A0T5XCD9_9BACT</name>
<evidence type="ECO:0000313" key="7">
    <source>
        <dbReference type="Proteomes" id="UP000005273"/>
    </source>
</evidence>
<evidence type="ECO:0000313" key="6">
    <source>
        <dbReference type="EMBL" id="KRT36019.1"/>
    </source>
</evidence>
<keyword evidence="1 5" id="KW-0723">Serine/threonine-protein kinase</keyword>
<dbReference type="RefSeq" id="WP_009201283.1">
    <property type="nucleotide sequence ID" value="NZ_ACJX03000001.1"/>
</dbReference>
<proteinExistence type="inferred from homology"/>
<protein>
    <recommendedName>
        <fullName evidence="5">Putative pyruvate, phosphate dikinase regulatory protein</fullName>
        <shortName evidence="5">PPDK regulatory protein</shortName>
        <ecNumber evidence="5">2.7.11.32</ecNumber>
        <ecNumber evidence="5">2.7.4.27</ecNumber>
    </recommendedName>
</protein>
<sequence length="266" mass="30072">MGVKIFIVSDFTGETAEHVAKAATSQFNGKDSEMVRFRYVNNQDRLMEIIRRAQGENALIIATLVDHQLRNLLAKEAKIHHIDFIDVLGPILGTLEKKIGTPPRETPGLMRRMDEEYFRRVKAIEFAIKCDDGKSPELLKDADIVLVGVSRSGKTPLAMYLAHKGLMVANMPLVPESPPPGELYEVEGERIIGLTIDPAKLRRIREERLRVLGLDPGVSMYARQERIEEELGYAKKIMEELKAKIFDVTNKAVEETAQEIMDYLNL</sequence>
<dbReference type="PANTHER" id="PTHR31756:SF3">
    <property type="entry name" value="PYRUVATE, PHOSPHATE DIKINASE REGULATORY PROTEIN 1, CHLOROPLASTIC"/>
    <property type="match status" value="1"/>
</dbReference>
<keyword evidence="2 5" id="KW-0808">Transferase</keyword>
<reference evidence="7" key="1">
    <citation type="submission" date="2012-09" db="EMBL/GenBank/DDBJ databases">
        <authorList>
            <person name="Weinstock G."/>
            <person name="Sodergren E."/>
            <person name="Clifton S."/>
            <person name="Fulton L."/>
            <person name="Fulton B."/>
            <person name="Courtney L."/>
            <person name="Fronick C."/>
            <person name="Harrison M."/>
            <person name="Strong C."/>
            <person name="Farmer C."/>
            <person name="Delehaunty K."/>
            <person name="Markovic C."/>
            <person name="Hall O."/>
            <person name="Minx P."/>
            <person name="Tomlinson C."/>
            <person name="Mitreva M."/>
            <person name="Nelson J."/>
            <person name="Hou S."/>
            <person name="Wollam A."/>
            <person name="Pepin K.H."/>
            <person name="Johnson M."/>
            <person name="Bhonagiri V."/>
            <person name="Nash W.E."/>
            <person name="Suruliraj S."/>
            <person name="Warren W."/>
            <person name="Chinwalla A."/>
            <person name="Mardis E.R."/>
            <person name="Wilson R.K."/>
        </authorList>
    </citation>
    <scope>NUCLEOTIDE SEQUENCE [LARGE SCALE GENOMIC DNA]</scope>
    <source>
        <strain evidence="7">OS1</strain>
    </source>
</reference>
<evidence type="ECO:0000256" key="1">
    <source>
        <dbReference type="ARBA" id="ARBA00022527"/>
    </source>
</evidence>
<evidence type="ECO:0000256" key="4">
    <source>
        <dbReference type="ARBA" id="ARBA00022777"/>
    </source>
</evidence>
<dbReference type="GO" id="GO:0043531">
    <property type="term" value="F:ADP binding"/>
    <property type="evidence" value="ECO:0007669"/>
    <property type="project" value="UniProtKB-UniRule"/>
</dbReference>
<comment type="caution">
    <text evidence="6">The sequence shown here is derived from an EMBL/GenBank/DDBJ whole genome shotgun (WGS) entry which is preliminary data.</text>
</comment>
<feature type="binding site" evidence="5">
    <location>
        <begin position="148"/>
        <end position="155"/>
    </location>
    <ligand>
        <name>ADP</name>
        <dbReference type="ChEBI" id="CHEBI:456216"/>
    </ligand>
</feature>
<accession>A0A0T5XCD9</accession>
<keyword evidence="7" id="KW-1185">Reference proteome</keyword>
<dbReference type="Pfam" id="PF03618">
    <property type="entry name" value="Kinase-PPPase"/>
    <property type="match status" value="1"/>
</dbReference>
<organism evidence="6 7">
    <name type="scientific">Acetomicrobium hydrogeniformans ATCC BAA-1850</name>
    <dbReference type="NCBI Taxonomy" id="592015"/>
    <lineage>
        <taxon>Bacteria</taxon>
        <taxon>Thermotogati</taxon>
        <taxon>Synergistota</taxon>
        <taxon>Synergistia</taxon>
        <taxon>Synergistales</taxon>
        <taxon>Acetomicrobiaceae</taxon>
        <taxon>Acetomicrobium</taxon>
    </lineage>
</organism>
<keyword evidence="4 5" id="KW-0418">Kinase</keyword>
<comment type="catalytic activity">
    <reaction evidence="5">
        <text>N(tele)-phospho-L-histidyl/L-threonyl-[pyruvate, phosphate dikinase] + ADP = N(tele)-phospho-L-histidyl/O-phospho-L-threonyl-[pyruvate, phosphate dikinase] + AMP + H(+)</text>
        <dbReference type="Rhea" id="RHEA:43692"/>
        <dbReference type="Rhea" id="RHEA-COMP:10650"/>
        <dbReference type="Rhea" id="RHEA-COMP:10651"/>
        <dbReference type="ChEBI" id="CHEBI:15378"/>
        <dbReference type="ChEBI" id="CHEBI:30013"/>
        <dbReference type="ChEBI" id="CHEBI:61977"/>
        <dbReference type="ChEBI" id="CHEBI:83586"/>
        <dbReference type="ChEBI" id="CHEBI:456215"/>
        <dbReference type="ChEBI" id="CHEBI:456216"/>
        <dbReference type="EC" id="2.7.11.32"/>
    </reaction>
</comment>
<gene>
    <name evidence="6" type="ORF">HMPREF1705_03284</name>
</gene>
<keyword evidence="3 5" id="KW-0547">Nucleotide-binding</keyword>